<accession>A0A9N9FPZ4</accession>
<dbReference type="OrthoDB" id="2631350at2759"/>
<keyword evidence="2" id="KW-1185">Reference proteome</keyword>
<dbReference type="Gene3D" id="3.80.10.10">
    <property type="entry name" value="Ribonuclease Inhibitor"/>
    <property type="match status" value="1"/>
</dbReference>
<evidence type="ECO:0000313" key="2">
    <source>
        <dbReference type="Proteomes" id="UP000789706"/>
    </source>
</evidence>
<dbReference type="EMBL" id="CAJVPK010000776">
    <property type="protein sequence ID" value="CAG8548260.1"/>
    <property type="molecule type" value="Genomic_DNA"/>
</dbReference>
<dbReference type="SUPFAM" id="SSF52047">
    <property type="entry name" value="RNI-like"/>
    <property type="match status" value="1"/>
</dbReference>
<dbReference type="Proteomes" id="UP000789706">
    <property type="component" value="Unassembled WGS sequence"/>
</dbReference>
<name>A0A9N9FPZ4_9GLOM</name>
<dbReference type="InterPro" id="IPR032675">
    <property type="entry name" value="LRR_dom_sf"/>
</dbReference>
<gene>
    <name evidence="1" type="ORF">DEBURN_LOCUS6968</name>
</gene>
<reference evidence="1" key="1">
    <citation type="submission" date="2021-06" db="EMBL/GenBank/DDBJ databases">
        <authorList>
            <person name="Kallberg Y."/>
            <person name="Tangrot J."/>
            <person name="Rosling A."/>
        </authorList>
    </citation>
    <scope>NUCLEOTIDE SEQUENCE</scope>
    <source>
        <strain evidence="1">AZ414A</strain>
    </source>
</reference>
<protein>
    <submittedName>
        <fullName evidence="1">2300_t:CDS:1</fullName>
    </submittedName>
</protein>
<organism evidence="1 2">
    <name type="scientific">Diversispora eburnea</name>
    <dbReference type="NCBI Taxonomy" id="1213867"/>
    <lineage>
        <taxon>Eukaryota</taxon>
        <taxon>Fungi</taxon>
        <taxon>Fungi incertae sedis</taxon>
        <taxon>Mucoromycota</taxon>
        <taxon>Glomeromycotina</taxon>
        <taxon>Glomeromycetes</taxon>
        <taxon>Diversisporales</taxon>
        <taxon>Diversisporaceae</taxon>
        <taxon>Diversispora</taxon>
    </lineage>
</organism>
<comment type="caution">
    <text evidence="1">The sequence shown here is derived from an EMBL/GenBank/DDBJ whole genome shotgun (WGS) entry which is preliminary data.</text>
</comment>
<sequence>MATKIFTEILIIILKNVQSTQDLRSSLLVNRFWCKVTTPILWELTLCQDLHWINYKKMRKKSLFIRTYLSCMDTQARTLITQNGFDLSSSPPHATFDYPSFIRDFRIENLAYFISIYSQKIIVSYLDNYYNNNNKSIIIKSRILFYEICKLIINRCTFLDSFKLTRVPKLLFENFLNSDLICSILKLPSASKIFKKLETFVSATINDELTRPLYESLALICDNFLNMDLEFKSESQVLLLEKLIGVQKRLENLSITDNGYINSNSLLCVIINQKRLKRLRLISLRFYNFEEKSSPIGQSTSLQELYIENCSGLYKLDCLFFASLFTQLSSFRLRNTFDAFPRDFIIKIFETANVNLKNICLDLCQRIPSDVVSAILNYCKKITELVLCNLSSEQVIVIFNNNFNDLRRFSFDCVKGLNANKLLCQMGESVPESLETVEIRMGIFSADSLRKFFEGWCRKGVGGNKKMIVKRQVRRRKLSDEHRKIIEKYGTELYCLLFKVSPWEALWQ</sequence>
<evidence type="ECO:0000313" key="1">
    <source>
        <dbReference type="EMBL" id="CAG8548260.1"/>
    </source>
</evidence>
<proteinExistence type="predicted"/>
<dbReference type="AlphaFoldDB" id="A0A9N9FPZ4"/>